<gene>
    <name evidence="3" type="ORF">rosag_09350</name>
</gene>
<dbReference type="NCBIfam" id="NF009508">
    <property type="entry name" value="PRK12866.1"/>
    <property type="match status" value="1"/>
</dbReference>
<feature type="domain" description="YCII-related" evidence="2">
    <location>
        <begin position="1"/>
        <end position="86"/>
    </location>
</feature>
<sequence length="102" mass="11085">MHYLLMYDVAPDYLARRGEFRGAHLALGWAAHARGELVLGGALADPVDGAVLLFRGDSPAVAERFAEADPYVTNGLVRTWRVRPWTTVIGDDAATPVRPEPA</sequence>
<proteinExistence type="inferred from homology"/>
<evidence type="ECO:0000313" key="3">
    <source>
        <dbReference type="EMBL" id="GLC24422.1"/>
    </source>
</evidence>
<dbReference type="RefSeq" id="WP_284348871.1">
    <property type="nucleotide sequence ID" value="NZ_BRXS01000002.1"/>
</dbReference>
<dbReference type="InterPro" id="IPR051807">
    <property type="entry name" value="Sec-metab_biosynth-assoc"/>
</dbReference>
<keyword evidence="4" id="KW-1185">Reference proteome</keyword>
<comment type="caution">
    <text evidence="3">The sequence shown here is derived from an EMBL/GenBank/DDBJ whole genome shotgun (WGS) entry which is preliminary data.</text>
</comment>
<dbReference type="PANTHER" id="PTHR33606">
    <property type="entry name" value="PROTEIN YCII"/>
    <property type="match status" value="1"/>
</dbReference>
<name>A0AA37Q637_9BACT</name>
<evidence type="ECO:0000256" key="1">
    <source>
        <dbReference type="ARBA" id="ARBA00007689"/>
    </source>
</evidence>
<dbReference type="Gene3D" id="3.30.70.1060">
    <property type="entry name" value="Dimeric alpha+beta barrel"/>
    <property type="match status" value="1"/>
</dbReference>
<dbReference type="SUPFAM" id="SSF54909">
    <property type="entry name" value="Dimeric alpha+beta barrel"/>
    <property type="match status" value="1"/>
</dbReference>
<protein>
    <recommendedName>
        <fullName evidence="2">YCII-related domain-containing protein</fullName>
    </recommendedName>
</protein>
<dbReference type="Proteomes" id="UP001161325">
    <property type="component" value="Unassembled WGS sequence"/>
</dbReference>
<accession>A0AA37Q637</accession>
<comment type="similarity">
    <text evidence="1">Belongs to the YciI family.</text>
</comment>
<dbReference type="AlphaFoldDB" id="A0AA37Q637"/>
<evidence type="ECO:0000313" key="4">
    <source>
        <dbReference type="Proteomes" id="UP001161325"/>
    </source>
</evidence>
<dbReference type="InterPro" id="IPR011008">
    <property type="entry name" value="Dimeric_a/b-barrel"/>
</dbReference>
<reference evidence="3" key="1">
    <citation type="submission" date="2022-08" db="EMBL/GenBank/DDBJ databases">
        <title>Draft genome sequencing of Roseisolibacter agri AW1220.</title>
        <authorList>
            <person name="Tobiishi Y."/>
            <person name="Tonouchi A."/>
        </authorList>
    </citation>
    <scope>NUCLEOTIDE SEQUENCE</scope>
    <source>
        <strain evidence="3">AW1220</strain>
    </source>
</reference>
<evidence type="ECO:0000259" key="2">
    <source>
        <dbReference type="Pfam" id="PF03795"/>
    </source>
</evidence>
<dbReference type="PANTHER" id="PTHR33606:SF3">
    <property type="entry name" value="PROTEIN YCII"/>
    <property type="match status" value="1"/>
</dbReference>
<dbReference type="EMBL" id="BRXS01000002">
    <property type="protein sequence ID" value="GLC24422.1"/>
    <property type="molecule type" value="Genomic_DNA"/>
</dbReference>
<dbReference type="Pfam" id="PF03795">
    <property type="entry name" value="YCII"/>
    <property type="match status" value="1"/>
</dbReference>
<dbReference type="InterPro" id="IPR005545">
    <property type="entry name" value="YCII"/>
</dbReference>
<organism evidence="3 4">
    <name type="scientific">Roseisolibacter agri</name>
    <dbReference type="NCBI Taxonomy" id="2014610"/>
    <lineage>
        <taxon>Bacteria</taxon>
        <taxon>Pseudomonadati</taxon>
        <taxon>Gemmatimonadota</taxon>
        <taxon>Gemmatimonadia</taxon>
        <taxon>Gemmatimonadales</taxon>
        <taxon>Gemmatimonadaceae</taxon>
        <taxon>Roseisolibacter</taxon>
    </lineage>
</organism>